<dbReference type="EMBL" id="CAADFG010000169">
    <property type="protein sequence ID" value="VFJ99698.1"/>
    <property type="molecule type" value="Genomic_DNA"/>
</dbReference>
<name>A0A450V4X8_9GAMM</name>
<gene>
    <name evidence="2" type="ORF">BECKH772A_GA0070896_101696</name>
    <name evidence="3" type="ORF">BECKH772B_GA0070898_101696</name>
    <name evidence="4" type="ORF">BECKH772C_GA0070978_101666</name>
</gene>
<accession>A0A450V4X8</accession>
<organism evidence="3">
    <name type="scientific">Candidatus Kentrum eta</name>
    <dbReference type="NCBI Taxonomy" id="2126337"/>
    <lineage>
        <taxon>Bacteria</taxon>
        <taxon>Pseudomonadati</taxon>
        <taxon>Pseudomonadota</taxon>
        <taxon>Gammaproteobacteria</taxon>
        <taxon>Candidatus Kentrum</taxon>
    </lineage>
</organism>
<evidence type="ECO:0000313" key="4">
    <source>
        <dbReference type="EMBL" id="VFK04201.1"/>
    </source>
</evidence>
<dbReference type="EMBL" id="CAADFJ010000166">
    <property type="protein sequence ID" value="VFK04201.1"/>
    <property type="molecule type" value="Genomic_DNA"/>
</dbReference>
<evidence type="ECO:0000256" key="1">
    <source>
        <dbReference type="SAM" id="Phobius"/>
    </source>
</evidence>
<feature type="transmembrane region" description="Helical" evidence="1">
    <location>
        <begin position="104"/>
        <end position="126"/>
    </location>
</feature>
<dbReference type="EMBL" id="CAADFI010000169">
    <property type="protein sequence ID" value="VFJ99819.1"/>
    <property type="molecule type" value="Genomic_DNA"/>
</dbReference>
<protein>
    <submittedName>
        <fullName evidence="3">Uncharacterized protein</fullName>
    </submittedName>
</protein>
<keyword evidence="1" id="KW-0812">Transmembrane</keyword>
<feature type="transmembrane region" description="Helical" evidence="1">
    <location>
        <begin position="132"/>
        <end position="156"/>
    </location>
</feature>
<reference evidence="3" key="1">
    <citation type="submission" date="2019-02" db="EMBL/GenBank/DDBJ databases">
        <authorList>
            <person name="Gruber-Vodicka R. H."/>
            <person name="Seah K. B. B."/>
        </authorList>
    </citation>
    <scope>NUCLEOTIDE SEQUENCE</scope>
    <source>
        <strain evidence="4">BECK_SA2B12</strain>
        <strain evidence="2">BECK_SA2B15</strain>
        <strain evidence="3">BECK_SA2B20</strain>
    </source>
</reference>
<sequence>MARMPRLGYTKRLRLDEAARIGEGRALGPNQAPADGEPTESFDTLLAQKAAGQQTFFCEFGSYDLERLLRPLPEGMTSRRALGGGAAGDEHGPPVPPWSLAEEAIVLLLGGLGSLGSLVGGLVAVLDADSKVMGVVIGGIGAVGLLGFVALVGWLWRRGKLRPKRLWDRVRGVRRAE</sequence>
<keyword evidence="1" id="KW-0472">Membrane</keyword>
<evidence type="ECO:0000313" key="2">
    <source>
        <dbReference type="EMBL" id="VFJ99698.1"/>
    </source>
</evidence>
<keyword evidence="1" id="KW-1133">Transmembrane helix</keyword>
<proteinExistence type="predicted"/>
<dbReference type="AlphaFoldDB" id="A0A450V4X8"/>
<evidence type="ECO:0000313" key="3">
    <source>
        <dbReference type="EMBL" id="VFJ99819.1"/>
    </source>
</evidence>